<proteinExistence type="predicted"/>
<sequence>MTRIENTMTCLRMISNLCKNTHQTSIAHPRPIIENGMNVKILKNDWENLAANVVYELFNAIPNKKYVPTVAALPTNNIARCRIFIF</sequence>
<dbReference type="KEGG" id="ndv:NDEV_0601"/>
<dbReference type="Proteomes" id="UP000196239">
    <property type="component" value="Chromosome 1"/>
</dbReference>
<accession>A0A128A1Y0</accession>
<keyword evidence="2" id="KW-1185">Reference proteome</keyword>
<evidence type="ECO:0000313" key="2">
    <source>
        <dbReference type="Proteomes" id="UP000196239"/>
    </source>
</evidence>
<organism evidence="1 2">
    <name type="scientific">Nitrosotalea devaniterrae</name>
    <dbReference type="NCBI Taxonomy" id="1078905"/>
    <lineage>
        <taxon>Archaea</taxon>
        <taxon>Nitrososphaerota</taxon>
        <taxon>Nitrososphaeria</taxon>
        <taxon>Nitrosotaleales</taxon>
        <taxon>Nitrosotaleaceae</taxon>
        <taxon>Nitrosotalea</taxon>
    </lineage>
</organism>
<protein>
    <submittedName>
        <fullName evidence="1">Uncharacterized protein</fullName>
    </submittedName>
</protein>
<gene>
    <name evidence="1" type="ORF">NDEV_0601</name>
</gene>
<name>A0A128A1Y0_9ARCH</name>
<dbReference type="AlphaFoldDB" id="A0A128A1Y0"/>
<dbReference type="EMBL" id="LN890280">
    <property type="protein sequence ID" value="CUR51366.1"/>
    <property type="molecule type" value="Genomic_DNA"/>
</dbReference>
<evidence type="ECO:0000313" key="1">
    <source>
        <dbReference type="EMBL" id="CUR51366.1"/>
    </source>
</evidence>
<reference evidence="2" key="1">
    <citation type="submission" date="2015-10" db="EMBL/GenBank/DDBJ databases">
        <authorList>
            <person name="Lehtovirta-Morley L.E."/>
            <person name="Vieille C."/>
        </authorList>
    </citation>
    <scope>NUCLEOTIDE SEQUENCE [LARGE SCALE GENOMIC DNA]</scope>
</reference>